<evidence type="ECO:0000313" key="1">
    <source>
        <dbReference type="EMBL" id="PON62297.1"/>
    </source>
</evidence>
<dbReference type="EMBL" id="JXTC01000348">
    <property type="protein sequence ID" value="PON62297.1"/>
    <property type="molecule type" value="Genomic_DNA"/>
</dbReference>
<comment type="caution">
    <text evidence="1">The sequence shown here is derived from an EMBL/GenBank/DDBJ whole genome shotgun (WGS) entry which is preliminary data.</text>
</comment>
<accession>A0A2P5CML7</accession>
<organism evidence="1 2">
    <name type="scientific">Trema orientale</name>
    <name type="common">Charcoal tree</name>
    <name type="synonym">Celtis orientalis</name>
    <dbReference type="NCBI Taxonomy" id="63057"/>
    <lineage>
        <taxon>Eukaryota</taxon>
        <taxon>Viridiplantae</taxon>
        <taxon>Streptophyta</taxon>
        <taxon>Embryophyta</taxon>
        <taxon>Tracheophyta</taxon>
        <taxon>Spermatophyta</taxon>
        <taxon>Magnoliopsida</taxon>
        <taxon>eudicotyledons</taxon>
        <taxon>Gunneridae</taxon>
        <taxon>Pentapetalae</taxon>
        <taxon>rosids</taxon>
        <taxon>fabids</taxon>
        <taxon>Rosales</taxon>
        <taxon>Cannabaceae</taxon>
        <taxon>Trema</taxon>
    </lineage>
</organism>
<protein>
    <submittedName>
        <fullName evidence="1">Uncharacterized protein</fullName>
    </submittedName>
</protein>
<dbReference type="AlphaFoldDB" id="A0A2P5CML7"/>
<name>A0A2P5CML7_TREOI</name>
<dbReference type="InParanoid" id="A0A2P5CML7"/>
<dbReference type="Proteomes" id="UP000237000">
    <property type="component" value="Unassembled WGS sequence"/>
</dbReference>
<sequence>MPGKKDAFFLSGGIGAPKSGVGAPPPKKIGAGALSLYLWHPRVAPERQIELVGRQSASNILFSIVKSLHHTFIICLQNKHITRTSKHASLFIHILGLPPK</sequence>
<evidence type="ECO:0000313" key="2">
    <source>
        <dbReference type="Proteomes" id="UP000237000"/>
    </source>
</evidence>
<keyword evidence="2" id="KW-1185">Reference proteome</keyword>
<gene>
    <name evidence="1" type="ORF">TorRG33x02_279500</name>
</gene>
<proteinExistence type="predicted"/>
<reference evidence="2" key="1">
    <citation type="submission" date="2016-06" db="EMBL/GenBank/DDBJ databases">
        <title>Parallel loss of symbiosis genes in relatives of nitrogen-fixing non-legume Parasponia.</title>
        <authorList>
            <person name="Van Velzen R."/>
            <person name="Holmer R."/>
            <person name="Bu F."/>
            <person name="Rutten L."/>
            <person name="Van Zeijl A."/>
            <person name="Liu W."/>
            <person name="Santuari L."/>
            <person name="Cao Q."/>
            <person name="Sharma T."/>
            <person name="Shen D."/>
            <person name="Roswanjaya Y."/>
            <person name="Wardhani T."/>
            <person name="Kalhor M.S."/>
            <person name="Jansen J."/>
            <person name="Van den Hoogen J."/>
            <person name="Gungor B."/>
            <person name="Hartog M."/>
            <person name="Hontelez J."/>
            <person name="Verver J."/>
            <person name="Yang W.-C."/>
            <person name="Schijlen E."/>
            <person name="Repin R."/>
            <person name="Schilthuizen M."/>
            <person name="Schranz E."/>
            <person name="Heidstra R."/>
            <person name="Miyata K."/>
            <person name="Fedorova E."/>
            <person name="Kohlen W."/>
            <person name="Bisseling T."/>
            <person name="Smit S."/>
            <person name="Geurts R."/>
        </authorList>
    </citation>
    <scope>NUCLEOTIDE SEQUENCE [LARGE SCALE GENOMIC DNA]</scope>
    <source>
        <strain evidence="2">cv. RG33-2</strain>
    </source>
</reference>